<dbReference type="Pfam" id="PF03109">
    <property type="entry name" value="ABC1"/>
    <property type="match status" value="2"/>
</dbReference>
<dbReference type="InterPro" id="IPR011009">
    <property type="entry name" value="Kinase-like_dom_sf"/>
</dbReference>
<sequence length="1221" mass="133939">MASAYGSNGLAGGLVPKARTQSSGFSSSTKKAFLTVNGNARTGFPNAHIAFRAGFLPHRDLVCRASRQLGAMLKPVQVASPASVLSSKVHFSRKVAVVHPYERVCRDRRLSGSLSVFCNARRAVDAVEEKRKVVVNVVDKEMILRPRAERAESFKQSPELDSRNATTIDSPQGASILTVHQEELEITESAEPTEAFVNEDEKNVNVSGRRRIVEDSEKSVVENDALLVGDKRVDHLKSFVELDSSNINSTPSTASRSVNGELLAVDTLHIDALPGVDNARSVESMQENYSSPTKNQSVKAGLVSKPQKKTNADAQLKEAFSGIKRILAKDGEKVMGWARNLRERTGVDKIIARDVETIQEAVNWVKELALPDLKKDVTEIVAMRILEDPSAVPGPPSKWPQPQYHELSGRALLAADLQTLSSYGDHVKEMLGAWRVPLQTRYNPDYVADYFNRRPHLLVSRFLEVAAAFSSVAVQVLIDGQKVSRDKFGSKDEEEHLRYTLKSAAALKNMLVGLGPTFIKVAQSLSSRPDLIGTDTAKVLSELQDRLAPFPTGEAMAVIEQELGVPLGQVFTRLSVDPVAAASFGQRSDQRCGLVGGFRSPSVGRRTFERARVQLFETVVTSSSEEARSTALQEKLESPKIGADGVSGNFLEIALTVYRGQTVEGQEVAVKVQRPDLLFTVARDIYILRLGLGLVRKVAGMSSDISILADELGRGLFGELDYTLEAANAITFETAHAKLSYVKVPKTLPHLTSKRVLTMEWIDGFRPSDLHLIAQGGTIDGEVITVTQQREAKVALDNLVKKGVESSLVQLLETGVMHADPHPGNLLFTKDGNLTYLDFGLICHMEKSHQAAMLAAIAHLVNGEWGYLANDLGDMDVLKPTTDRFALRLALERVFGDGPDAVVKDGLPDINFGQVTGKLWEIALKFRLRLPPYYTLVLRSLASLEGIALSVDPNYKVFASAYPYVVTRLLTDNSRPTRQVLQSLVLNDKKELRWDRIASIVKTSQAEPSNMKSPGSAENGEQKSGANFEMAGRKNAFIALLSFSLSQKGSCIRRVLVEADTISLAKSFISAPASSYRRKVANILSEAFYRSGLRLLDIEQEGCTGASSISNQGETQSLEEPTGSGQDFRKVLFDCAVISPDALLKNRRLWFLMKVLAGKMQRAPLLQLKVGWTIMTMVCYAAAMALHRVMVTLSDKLLSTESEKRSNELKQSSPRPILSYQ</sequence>
<evidence type="ECO:0000313" key="5">
    <source>
        <dbReference type="Proteomes" id="UP000077202"/>
    </source>
</evidence>
<feature type="domain" description="Protein kinase" evidence="3">
    <location>
        <begin position="636"/>
        <end position="970"/>
    </location>
</feature>
<dbReference type="SUPFAM" id="SSF56112">
    <property type="entry name" value="Protein kinase-like (PK-like)"/>
    <property type="match status" value="1"/>
</dbReference>
<evidence type="ECO:0000256" key="2">
    <source>
        <dbReference type="SAM" id="MobiDB-lite"/>
    </source>
</evidence>
<organism evidence="4 5">
    <name type="scientific">Marchantia polymorpha subsp. ruderalis</name>
    <dbReference type="NCBI Taxonomy" id="1480154"/>
    <lineage>
        <taxon>Eukaryota</taxon>
        <taxon>Viridiplantae</taxon>
        <taxon>Streptophyta</taxon>
        <taxon>Embryophyta</taxon>
        <taxon>Marchantiophyta</taxon>
        <taxon>Marchantiopsida</taxon>
        <taxon>Marchantiidae</taxon>
        <taxon>Marchantiales</taxon>
        <taxon>Marchantiaceae</taxon>
        <taxon>Marchantia</taxon>
    </lineage>
</organism>
<dbReference type="InterPro" id="IPR004147">
    <property type="entry name" value="ABC1_dom"/>
</dbReference>
<dbReference type="Proteomes" id="UP000077202">
    <property type="component" value="Unassembled WGS sequence"/>
</dbReference>
<feature type="region of interest" description="Disordered" evidence="2">
    <location>
        <begin position="1202"/>
        <end position="1221"/>
    </location>
</feature>
<proteinExistence type="inferred from homology"/>
<dbReference type="CDD" id="cd05121">
    <property type="entry name" value="ABC1_ADCK3-like"/>
    <property type="match status" value="1"/>
</dbReference>
<comment type="caution">
    <text evidence="4">The sequence shown here is derived from an EMBL/GenBank/DDBJ whole genome shotgun (WGS) entry which is preliminary data.</text>
</comment>
<dbReference type="PANTHER" id="PTHR10566">
    <property type="entry name" value="CHAPERONE-ACTIVITY OF BC1 COMPLEX CABC1 -RELATED"/>
    <property type="match status" value="1"/>
</dbReference>
<evidence type="ECO:0000259" key="3">
    <source>
        <dbReference type="PROSITE" id="PS50011"/>
    </source>
</evidence>
<feature type="compositionally biased region" description="Polar residues" evidence="2">
    <location>
        <begin position="1209"/>
        <end position="1221"/>
    </location>
</feature>
<dbReference type="PROSITE" id="PS50011">
    <property type="entry name" value="PROTEIN_KINASE_DOM"/>
    <property type="match status" value="1"/>
</dbReference>
<reference evidence="4" key="1">
    <citation type="submission" date="2016-03" db="EMBL/GenBank/DDBJ databases">
        <title>Mechanisms controlling the formation of the plant cell surface in tip-growing cells are functionally conserved among land plants.</title>
        <authorList>
            <person name="Honkanen S."/>
            <person name="Jones V.A."/>
            <person name="Morieri G."/>
            <person name="Champion C."/>
            <person name="Hetherington A.J."/>
            <person name="Kelly S."/>
            <person name="Saint-Marcoux D."/>
            <person name="Proust H."/>
            <person name="Prescott H."/>
            <person name="Dolan L."/>
        </authorList>
    </citation>
    <scope>NUCLEOTIDE SEQUENCE [LARGE SCALE GENOMIC DNA]</scope>
    <source>
        <tissue evidence="4">Whole gametophyte</tissue>
    </source>
</reference>
<protein>
    <recommendedName>
        <fullName evidence="3">Protein kinase domain-containing protein</fullName>
    </recommendedName>
</protein>
<evidence type="ECO:0000313" key="4">
    <source>
        <dbReference type="EMBL" id="OAE27148.1"/>
    </source>
</evidence>
<comment type="similarity">
    <text evidence="1">Belongs to the protein kinase superfamily. ADCK protein kinase family.</text>
</comment>
<feature type="compositionally biased region" description="Polar residues" evidence="2">
    <location>
        <begin position="287"/>
        <end position="298"/>
    </location>
</feature>
<dbReference type="EMBL" id="LVLJ01001967">
    <property type="protein sequence ID" value="OAE27148.1"/>
    <property type="molecule type" value="Genomic_DNA"/>
</dbReference>
<dbReference type="GO" id="GO:0005524">
    <property type="term" value="F:ATP binding"/>
    <property type="evidence" value="ECO:0007669"/>
    <property type="project" value="InterPro"/>
</dbReference>
<dbReference type="PANTHER" id="PTHR10566:SF123">
    <property type="entry name" value="PROTEIN KINASE SUPERFAMILY PROTEIN"/>
    <property type="match status" value="1"/>
</dbReference>
<accession>A0A176W253</accession>
<dbReference type="InterPro" id="IPR000719">
    <property type="entry name" value="Prot_kinase_dom"/>
</dbReference>
<dbReference type="InterPro" id="IPR050154">
    <property type="entry name" value="UbiB_kinase"/>
</dbReference>
<name>A0A176W253_MARPO</name>
<gene>
    <name evidence="4" type="ORF">AXG93_4666s1190</name>
</gene>
<keyword evidence="5" id="KW-1185">Reference proteome</keyword>
<evidence type="ECO:0000256" key="1">
    <source>
        <dbReference type="ARBA" id="ARBA00009670"/>
    </source>
</evidence>
<feature type="region of interest" description="Disordered" evidence="2">
    <location>
        <begin position="287"/>
        <end position="310"/>
    </location>
</feature>
<dbReference type="GO" id="GO:0004672">
    <property type="term" value="F:protein kinase activity"/>
    <property type="evidence" value="ECO:0007669"/>
    <property type="project" value="InterPro"/>
</dbReference>
<dbReference type="AlphaFoldDB" id="A0A176W253"/>